<protein>
    <submittedName>
        <fullName evidence="1">Uncharacterized protein</fullName>
    </submittedName>
</protein>
<sequence length="190" mass="21690">MKYADINRRFTEIVAEWLAKGYSINTASMSGSQGETAKIDLTDGKEIVRILVDRFSDYAANVEGVEIIVGKALDADVRPNNNDNWATLWNNRLEVLQQERFFKIGENRVSGTQYGTEAEAKAAAELRLKRYIAKECSSKSKTFTGEAIEIAKRVIRRKFGANRIATAYVMVFKYDNAYCVSYRDRTYRLR</sequence>
<dbReference type="EMBL" id="BK015858">
    <property type="protein sequence ID" value="DAD69942.1"/>
    <property type="molecule type" value="Genomic_DNA"/>
</dbReference>
<name>A0A8S5LIV0_9CAUD</name>
<evidence type="ECO:0000313" key="1">
    <source>
        <dbReference type="EMBL" id="DAD69942.1"/>
    </source>
</evidence>
<organism evidence="1">
    <name type="scientific">Caudovirales sp. ctFWA4</name>
    <dbReference type="NCBI Taxonomy" id="2827628"/>
    <lineage>
        <taxon>Viruses</taxon>
        <taxon>Duplodnaviria</taxon>
        <taxon>Heunggongvirae</taxon>
        <taxon>Uroviricota</taxon>
        <taxon>Caudoviricetes</taxon>
    </lineage>
</organism>
<reference evidence="1" key="1">
    <citation type="journal article" date="2021" name="Proc. Natl. Acad. Sci. U.S.A.">
        <title>A Catalog of Tens of Thousands of Viruses from Human Metagenomes Reveals Hidden Associations with Chronic Diseases.</title>
        <authorList>
            <person name="Tisza M.J."/>
            <person name="Buck C.B."/>
        </authorList>
    </citation>
    <scope>NUCLEOTIDE SEQUENCE</scope>
    <source>
        <strain evidence="1">CtFWA4</strain>
    </source>
</reference>
<proteinExistence type="predicted"/>
<accession>A0A8S5LIV0</accession>